<dbReference type="RefSeq" id="WP_013017239.1">
    <property type="nucleotide sequence ID" value="NC_013947.1"/>
</dbReference>
<evidence type="ECO:0000313" key="3">
    <source>
        <dbReference type="Proteomes" id="UP000000844"/>
    </source>
</evidence>
<organism evidence="2 3">
    <name type="scientific">Stackebrandtia nassauensis (strain DSM 44728 / CIP 108903 / NRRL B-16338 / NBRC 102104 / LLR-40K-21)</name>
    <dbReference type="NCBI Taxonomy" id="446470"/>
    <lineage>
        <taxon>Bacteria</taxon>
        <taxon>Bacillati</taxon>
        <taxon>Actinomycetota</taxon>
        <taxon>Actinomycetes</taxon>
        <taxon>Glycomycetales</taxon>
        <taxon>Glycomycetaceae</taxon>
        <taxon>Stackebrandtia</taxon>
    </lineage>
</organism>
<evidence type="ECO:0000313" key="2">
    <source>
        <dbReference type="EMBL" id="ADD41668.1"/>
    </source>
</evidence>
<protein>
    <submittedName>
        <fullName evidence="2">Uncharacterized protein</fullName>
    </submittedName>
</protein>
<name>D3PZJ4_STANL</name>
<dbReference type="Proteomes" id="UP000000844">
    <property type="component" value="Chromosome"/>
</dbReference>
<accession>D3PZJ4</accession>
<keyword evidence="3" id="KW-1185">Reference proteome</keyword>
<dbReference type="KEGG" id="sna:Snas_1972"/>
<evidence type="ECO:0000256" key="1">
    <source>
        <dbReference type="SAM" id="MobiDB-lite"/>
    </source>
</evidence>
<gene>
    <name evidence="2" type="ordered locus">Snas_1972</name>
</gene>
<dbReference type="STRING" id="446470.Snas_1972"/>
<dbReference type="AlphaFoldDB" id="D3PZJ4"/>
<dbReference type="OrthoDB" id="3756619at2"/>
<proteinExistence type="predicted"/>
<reference evidence="2 3" key="1">
    <citation type="journal article" date="2009" name="Stand. Genomic Sci.">
        <title>Complete genome sequence of Stackebrandtia nassauensis type strain (LLR-40K-21).</title>
        <authorList>
            <person name="Munk C."/>
            <person name="Lapidus A."/>
            <person name="Copeland A."/>
            <person name="Jando M."/>
            <person name="Mayilraj S."/>
            <person name="Glavina Del Rio T."/>
            <person name="Nolan M."/>
            <person name="Chen F."/>
            <person name="Lucas S."/>
            <person name="Tice H."/>
            <person name="Cheng J.F."/>
            <person name="Han C."/>
            <person name="Detter J.C."/>
            <person name="Bruce D."/>
            <person name="Goodwin L."/>
            <person name="Chain P."/>
            <person name="Pitluck S."/>
            <person name="Goker M."/>
            <person name="Ovchinikova G."/>
            <person name="Pati A."/>
            <person name="Ivanova N."/>
            <person name="Mavromatis K."/>
            <person name="Chen A."/>
            <person name="Palaniappan K."/>
            <person name="Land M."/>
            <person name="Hauser L."/>
            <person name="Chang Y.J."/>
            <person name="Jeffries C.D."/>
            <person name="Bristow J."/>
            <person name="Eisen J.A."/>
            <person name="Markowitz V."/>
            <person name="Hugenholtz P."/>
            <person name="Kyrpides N.C."/>
            <person name="Klenk H.P."/>
        </authorList>
    </citation>
    <scope>NUCLEOTIDE SEQUENCE [LARGE SCALE GENOMIC DNA]</scope>
    <source>
        <strain evidence="3">DSM 44728 / CIP 108903 / NRRL B-16338 / NBRC 102104 / LLR-40K-21</strain>
    </source>
</reference>
<dbReference type="EMBL" id="CP001778">
    <property type="protein sequence ID" value="ADD41668.1"/>
    <property type="molecule type" value="Genomic_DNA"/>
</dbReference>
<dbReference type="HOGENOM" id="CLU_696201_0_0_11"/>
<feature type="region of interest" description="Disordered" evidence="1">
    <location>
        <begin position="366"/>
        <end position="396"/>
    </location>
</feature>
<sequence length="396" mass="43561">MTTFDKAAYDGILDEIEKYLGYLKGNELVFEYMEAVREKVEATGRPPVTQKNYTTPCANPEFTYQPLYHLPTLDGGEVPRELEKKIHANADACWHNGKTWAAGIAGQARAITEQITSPDVAELETALTALKEKVMQPLELLIDSNADLPGPYRIPLPDGENSLDGDWANLKNFTNTWHGTAAEEFRTLHDKLNSYVGMYAYFAATAALELAAATDVIASAQQGLVMSVKDVRKTLVAQLKEWHDTDSPPEDEELSVFMLIVELLPITKVYKGARLIVEAVDDPKVVIGVLADIKRTIVGKSWKGIENEGKEPFEAANSEVVLKSLTTMLRQTYLHDFMEALSELSAAPDGSLNFVRSLQDTGMWAPPTVPRGSVLRDGDAYPPDACPPYGSTGSPR</sequence>